<evidence type="ECO:0000259" key="2">
    <source>
        <dbReference type="Pfam" id="PF24340"/>
    </source>
</evidence>
<feature type="region of interest" description="Disordered" evidence="1">
    <location>
        <begin position="376"/>
        <end position="538"/>
    </location>
</feature>
<feature type="compositionally biased region" description="Low complexity" evidence="1">
    <location>
        <begin position="1672"/>
        <end position="1684"/>
    </location>
</feature>
<dbReference type="InterPro" id="IPR056222">
    <property type="entry name" value="PH_23"/>
</dbReference>
<dbReference type="Proteomes" id="UP001276659">
    <property type="component" value="Unassembled WGS sequence"/>
</dbReference>
<accession>A0AAD9Z2E8</accession>
<evidence type="ECO:0000313" key="5">
    <source>
        <dbReference type="EMBL" id="KAK3168203.1"/>
    </source>
</evidence>
<feature type="compositionally biased region" description="Basic and acidic residues" evidence="1">
    <location>
        <begin position="238"/>
        <end position="249"/>
    </location>
</feature>
<feature type="region of interest" description="Disordered" evidence="1">
    <location>
        <begin position="1"/>
        <end position="325"/>
    </location>
</feature>
<feature type="compositionally biased region" description="Polar residues" evidence="1">
    <location>
        <begin position="1091"/>
        <end position="1103"/>
    </location>
</feature>
<dbReference type="Pfam" id="PF24340">
    <property type="entry name" value="DH_2"/>
    <property type="match status" value="1"/>
</dbReference>
<protein>
    <submittedName>
        <fullName evidence="5">Uncharacterized protein</fullName>
    </submittedName>
</protein>
<feature type="domain" description="PH" evidence="4">
    <location>
        <begin position="1425"/>
        <end position="1583"/>
    </location>
</feature>
<keyword evidence="6" id="KW-1185">Reference proteome</keyword>
<feature type="compositionally biased region" description="Low complexity" evidence="1">
    <location>
        <begin position="761"/>
        <end position="770"/>
    </location>
</feature>
<feature type="region of interest" description="Disordered" evidence="1">
    <location>
        <begin position="1663"/>
        <end position="1694"/>
    </location>
</feature>
<feature type="compositionally biased region" description="Polar residues" evidence="1">
    <location>
        <begin position="1002"/>
        <end position="1021"/>
    </location>
</feature>
<feature type="compositionally biased region" description="Basic and acidic residues" evidence="1">
    <location>
        <begin position="71"/>
        <end position="90"/>
    </location>
</feature>
<feature type="compositionally biased region" description="Polar residues" evidence="1">
    <location>
        <begin position="1399"/>
        <end position="1420"/>
    </location>
</feature>
<feature type="compositionally biased region" description="Polar residues" evidence="1">
    <location>
        <begin position="1270"/>
        <end position="1280"/>
    </location>
</feature>
<sequence>MSLPSSPSRFSWSSKTKPIDVGKPLGVHDTHSVRDRVRQWQAQGGGVVTAEDFGAEEEPQLETPTPKSKTPKRDSTPRTPSRSEKAKRDASTPIRSGRSANKGGEETRDRNRSRSAPAKRVVSDQHWRKKRSPPKSTTSLRATNDNTPSWTLSDDGIRVKPIPESEADERRRRKPSPESETDDRRKLDDERTSIKRDSVGGDNERRASRQESVGGDDGIRVYVTPPGSRRHAGHPRRRQSDYSVRERGSASDLEAPEASPPTFAKKRKHPTPERTLRVSSSETKDSRRRRSSNQNSLDPDDSPSTRGAFSEGRASTRSHKGNLLSHIFGESRKSFAKQVQEPIPAPRVPSIEAWLNETPDPFLDAEEPSVEFVASLRPSREKRKVTPQEEPAEDPNRIWEAVDTKEGTRRAVTESRRKKRIPSSAIYEDNPFPADFDSDSALSGSGKGTTSASKFVDLVQDAPKTPPSSLKRRAARKSVSSPVRDRWKSHTIKESNEEDDATSALSSNHTESSVEGPDPSNPLKPPGMNLKRPFPSTGKHRLSTIASVETFNTRQGAVPPSVSEIPERTIHQSTLEEDEAADEARHPFDPNSLKRNNSRLTKHADLISVLSLPRAGNKSIVSARSIRTNRSRLATATIPDLMQELATDESKYMRELRTLVDGVIPVLLTCVLSKSDSAVAAGLFRPSAQDHHDPNFTKPIIDMGIALERLKTLHRRIPQEDPAALLTWAHGAQRVYAEYLGAWRMGFHDVVVNLAPATENSSSMSGSSGSNTEVLDQGLPRNENGDVVNGDGERVDVAFLLKRPLVRLKYLAKTFKGINFVKTSAEAESLATKFQKLVDDARQRSNEERARLEDESASNIDPTRARDPRTLAPLTGVIIDRTRRVRARDHFNLALQHSSGQRVDCRVELIFRDEAPNAAGGGDVLICEVDGTGRWLLFPPAQTSYVSARNGDLEGQIVVMVRGISGNGSEWQELFSLITEDEQTGFEWVQMLGLTPVPPKISRSQSFLSRHQRTKSASGSALPNLEPSVASTPPGKSRTPSPREVEVPIGEKPNEASKAWEEPITSKACSSPLSPSSRESTKLQKQPVENLPSTPSRSSNYVDQVNDLRSLPSQSRVRDSTLSEPTRTPRSFKEALGLSGTSTSVGLKRARAKRLSRHGDASPSSPRSADGSRRNHEPYAALPDTAKANNSNEPATQSLDKLRSMSPEPLASSRHHDDDQQNAKTRPPNHRKKSSVPSMELPYIQKVRKNSPPTTPTIEPEEELVWPSPIASQEPRSPSRLTKKRPLSSKTETSDASSPPPTPAHRSPSPVQLNGTKTPNFSQGQVKPRRSSSPLKHEYEPSTASESSSDSEASTVEHNQATSISDSSDDEELEDGDAPTPLIPLSALKRLSSSKESQKTSAQSTPATTIKPSESASQAPYKTVPAQPTKASKTIASIFSWSGTGSWESLHPDECSIVITPGLIEAFEMSAAHSKIVPPSSSNPVADLDAFSDLASNLTSQNDEVQGDRPLVALELTPLVPLRRGTAIDISIRSPPTPNSQITSGSNIMFRSRNPEECEALYALINHSRIHNPTFIALQNARASGSSFHPNRHTGTSAGSSKHSWFGGWGRSSSYRASSAPTPSIAVSESSVGSMSSAFSALKRFGKGSGMFNISRSTIASREGSRANSIYTSSDNSSGSGTNSPVPGGMMGAGKDAPIGLSNAKIRLYIRETASRWRDMGSARLTIMRPERSNNGPDGRPTSSGGGYHQGTNEKRIIINGKTKGEVLLDVQLGESCFERVARTGIALSVWEDVVGPNGEVGVVGAVGGVGGGRARVYMIQVC</sequence>
<feature type="compositionally biased region" description="Basic and acidic residues" evidence="1">
    <location>
        <begin position="26"/>
        <end position="38"/>
    </location>
</feature>
<gene>
    <name evidence="5" type="ORF">OEA41_004649</name>
</gene>
<feature type="compositionally biased region" description="Basic and acidic residues" evidence="1">
    <location>
        <begin position="182"/>
        <end position="209"/>
    </location>
</feature>
<feature type="compositionally biased region" description="Low complexity" evidence="1">
    <location>
        <begin position="1"/>
        <end position="14"/>
    </location>
</feature>
<feature type="compositionally biased region" description="Basic and acidic residues" evidence="1">
    <location>
        <begin position="845"/>
        <end position="854"/>
    </location>
</feature>
<feature type="region of interest" description="Disordered" evidence="1">
    <location>
        <begin position="845"/>
        <end position="867"/>
    </location>
</feature>
<feature type="compositionally biased region" description="Basic and acidic residues" evidence="1">
    <location>
        <begin position="394"/>
        <end position="415"/>
    </location>
</feature>
<feature type="domain" description="DBL homology" evidence="2">
    <location>
        <begin position="634"/>
        <end position="844"/>
    </location>
</feature>
<evidence type="ECO:0000313" key="6">
    <source>
        <dbReference type="Proteomes" id="UP001276659"/>
    </source>
</evidence>
<dbReference type="EMBL" id="JASNWA010000010">
    <property type="protein sequence ID" value="KAK3168203.1"/>
    <property type="molecule type" value="Genomic_DNA"/>
</dbReference>
<dbReference type="Pfam" id="PF24344">
    <property type="entry name" value="PH_23"/>
    <property type="match status" value="1"/>
</dbReference>
<reference evidence="5" key="1">
    <citation type="submission" date="2022-11" db="EMBL/GenBank/DDBJ databases">
        <title>Chromosomal genome sequence assembly and mating type (MAT) locus characterization of the leprose asexual lichenized fungus Lepraria neglecta (Nyl.) Erichsen.</title>
        <authorList>
            <person name="Allen J.L."/>
            <person name="Pfeffer B."/>
        </authorList>
    </citation>
    <scope>NUCLEOTIDE SEQUENCE</scope>
    <source>
        <strain evidence="5">Allen 5258</strain>
    </source>
</reference>
<evidence type="ECO:0000259" key="3">
    <source>
        <dbReference type="Pfam" id="PF24344"/>
    </source>
</evidence>
<feature type="domain" description="PH" evidence="3">
    <location>
        <begin position="859"/>
        <end position="1000"/>
    </location>
</feature>
<name>A0AAD9Z2E8_9LECA</name>
<dbReference type="Pfam" id="PF24345">
    <property type="entry name" value="PH_24"/>
    <property type="match status" value="1"/>
</dbReference>
<evidence type="ECO:0000259" key="4">
    <source>
        <dbReference type="Pfam" id="PF24345"/>
    </source>
</evidence>
<dbReference type="InterPro" id="IPR056416">
    <property type="entry name" value="DH_2_fung"/>
</dbReference>
<proteinExistence type="predicted"/>
<feature type="compositionally biased region" description="Low complexity" evidence="1">
    <location>
        <begin position="1066"/>
        <end position="1078"/>
    </location>
</feature>
<feature type="region of interest" description="Disordered" evidence="1">
    <location>
        <begin position="574"/>
        <end position="599"/>
    </location>
</feature>
<dbReference type="InterPro" id="IPR056223">
    <property type="entry name" value="PH_24"/>
</dbReference>
<feature type="compositionally biased region" description="Basic and acidic residues" evidence="1">
    <location>
        <begin position="1052"/>
        <end position="1061"/>
    </location>
</feature>
<feature type="compositionally biased region" description="Basic and acidic residues" evidence="1">
    <location>
        <begin position="483"/>
        <end position="495"/>
    </location>
</feature>
<feature type="region of interest" description="Disordered" evidence="1">
    <location>
        <begin position="1002"/>
        <end position="1425"/>
    </location>
</feature>
<feature type="compositionally biased region" description="Basic residues" evidence="1">
    <location>
        <begin position="228"/>
        <end position="237"/>
    </location>
</feature>
<comment type="caution">
    <text evidence="5">The sequence shown here is derived from an EMBL/GenBank/DDBJ whole genome shotgun (WGS) entry which is preliminary data.</text>
</comment>
<evidence type="ECO:0000256" key="1">
    <source>
        <dbReference type="SAM" id="MobiDB-lite"/>
    </source>
</evidence>
<organism evidence="5 6">
    <name type="scientific">Lepraria neglecta</name>
    <dbReference type="NCBI Taxonomy" id="209136"/>
    <lineage>
        <taxon>Eukaryota</taxon>
        <taxon>Fungi</taxon>
        <taxon>Dikarya</taxon>
        <taxon>Ascomycota</taxon>
        <taxon>Pezizomycotina</taxon>
        <taxon>Lecanoromycetes</taxon>
        <taxon>OSLEUM clade</taxon>
        <taxon>Lecanoromycetidae</taxon>
        <taxon>Lecanorales</taxon>
        <taxon>Lecanorineae</taxon>
        <taxon>Stereocaulaceae</taxon>
        <taxon>Lepraria</taxon>
    </lineage>
</organism>
<feature type="region of interest" description="Disordered" evidence="1">
    <location>
        <begin position="758"/>
        <end position="788"/>
    </location>
</feature>
<feature type="compositionally biased region" description="Polar residues" evidence="1">
    <location>
        <begin position="503"/>
        <end position="513"/>
    </location>
</feature>
<feature type="compositionally biased region" description="Acidic residues" evidence="1">
    <location>
        <begin position="1367"/>
        <end position="1377"/>
    </location>
</feature>
<feature type="compositionally biased region" description="Low complexity" evidence="1">
    <location>
        <begin position="440"/>
        <end position="454"/>
    </location>
</feature>
<feature type="compositionally biased region" description="Polar residues" evidence="1">
    <location>
        <begin position="1311"/>
        <end position="1325"/>
    </location>
</feature>
<feature type="compositionally biased region" description="Polar residues" evidence="1">
    <location>
        <begin position="1187"/>
        <end position="1199"/>
    </location>
</feature>
<feature type="compositionally biased region" description="Basic and acidic residues" evidence="1">
    <location>
        <begin position="103"/>
        <end position="112"/>
    </location>
</feature>
<feature type="compositionally biased region" description="Low complexity" evidence="1">
    <location>
        <begin position="1342"/>
        <end position="1354"/>
    </location>
</feature>
<feature type="compositionally biased region" description="Polar residues" evidence="1">
    <location>
        <begin position="134"/>
        <end position="152"/>
    </location>
</feature>
<feature type="region of interest" description="Disordered" evidence="1">
    <location>
        <begin position="1725"/>
        <end position="1753"/>
    </location>
</feature>